<dbReference type="RefSeq" id="WP_026760194.1">
    <property type="nucleotide sequence ID" value="NZ_FNQG01000003.1"/>
</dbReference>
<evidence type="ECO:0000256" key="3">
    <source>
        <dbReference type="ARBA" id="ARBA00022475"/>
    </source>
</evidence>
<evidence type="ECO:0000256" key="7">
    <source>
        <dbReference type="ARBA" id="ARBA00022692"/>
    </source>
</evidence>
<keyword evidence="3" id="KW-1003">Cell membrane</keyword>
<feature type="transmembrane region" description="Helical" evidence="12">
    <location>
        <begin position="100"/>
        <end position="119"/>
    </location>
</feature>
<evidence type="ECO:0000313" key="16">
    <source>
        <dbReference type="EMBL" id="SFA85660.1"/>
    </source>
</evidence>
<dbReference type="EMBL" id="FNQG01000003">
    <property type="protein sequence ID" value="SDZ83726.1"/>
    <property type="molecule type" value="Genomic_DNA"/>
</dbReference>
<keyword evidence="4" id="KW-0762">Sugar transport</keyword>
<evidence type="ECO:0000313" key="18">
    <source>
        <dbReference type="Proteomes" id="UP000182958"/>
    </source>
</evidence>
<dbReference type="InterPro" id="IPR050429">
    <property type="entry name" value="PTS_Glucose_EIICBA"/>
</dbReference>
<dbReference type="Pfam" id="PF02378">
    <property type="entry name" value="PTS_EIIC"/>
    <property type="match status" value="1"/>
</dbReference>
<organism evidence="17 18">
    <name type="scientific">Selenomonas ruminantium</name>
    <dbReference type="NCBI Taxonomy" id="971"/>
    <lineage>
        <taxon>Bacteria</taxon>
        <taxon>Bacillati</taxon>
        <taxon>Bacillota</taxon>
        <taxon>Negativicutes</taxon>
        <taxon>Selenomonadales</taxon>
        <taxon>Selenomonadaceae</taxon>
        <taxon>Selenomonas</taxon>
    </lineage>
</organism>
<evidence type="ECO:0000256" key="2">
    <source>
        <dbReference type="ARBA" id="ARBA00022448"/>
    </source>
</evidence>
<dbReference type="Proteomes" id="UP000183843">
    <property type="component" value="Unassembled WGS sequence"/>
</dbReference>
<dbReference type="Pfam" id="PF00367">
    <property type="entry name" value="PTS_EIIB"/>
    <property type="match status" value="1"/>
</dbReference>
<dbReference type="GO" id="GO:0005886">
    <property type="term" value="C:plasma membrane"/>
    <property type="evidence" value="ECO:0007669"/>
    <property type="project" value="UniProtKB-SubCell"/>
</dbReference>
<proteinExistence type="predicted"/>
<feature type="transmembrane region" description="Helical" evidence="12">
    <location>
        <begin position="139"/>
        <end position="161"/>
    </location>
</feature>
<feature type="active site" description="Phosphocysteine intermediate; for EIIB activity" evidence="11">
    <location>
        <position position="473"/>
    </location>
</feature>
<feature type="transmembrane region" description="Helical" evidence="12">
    <location>
        <begin position="342"/>
        <end position="366"/>
    </location>
</feature>
<accession>A0A1K1QPZ6</accession>
<evidence type="ECO:0000313" key="19">
    <source>
        <dbReference type="Proteomes" id="UP000183469"/>
    </source>
</evidence>
<evidence type="ECO:0000313" key="17">
    <source>
        <dbReference type="EMBL" id="SFW61968.1"/>
    </source>
</evidence>
<dbReference type="CDD" id="cd00212">
    <property type="entry name" value="PTS_IIB_glc"/>
    <property type="match status" value="1"/>
</dbReference>
<evidence type="ECO:0000259" key="13">
    <source>
        <dbReference type="PROSITE" id="PS51098"/>
    </source>
</evidence>
<dbReference type="EMBL" id="FPJA01000013">
    <property type="protein sequence ID" value="SFW61968.1"/>
    <property type="molecule type" value="Genomic_DNA"/>
</dbReference>
<dbReference type="PROSITE" id="PS01035">
    <property type="entry name" value="PTS_EIIB_TYPE_1_CYS"/>
    <property type="match status" value="1"/>
</dbReference>
<dbReference type="NCBIfam" id="TIGR00826">
    <property type="entry name" value="EIIB_glc"/>
    <property type="match status" value="1"/>
</dbReference>
<dbReference type="PANTHER" id="PTHR30009:SF24">
    <property type="entry name" value="PTS SYSTEM, IIBC COMPONENT"/>
    <property type="match status" value="1"/>
</dbReference>
<evidence type="ECO:0000313" key="20">
    <source>
        <dbReference type="Proteomes" id="UP000183843"/>
    </source>
</evidence>
<keyword evidence="2" id="KW-0813">Transport</keyword>
<dbReference type="Proteomes" id="UP000182958">
    <property type="component" value="Unassembled WGS sequence"/>
</dbReference>
<dbReference type="InterPro" id="IPR013013">
    <property type="entry name" value="PTS_EIIC_1"/>
</dbReference>
<dbReference type="InterPro" id="IPR018113">
    <property type="entry name" value="PTrfase_EIIB_Cys"/>
</dbReference>
<gene>
    <name evidence="17" type="ORF">SAMN02910323_0055</name>
    <name evidence="16" type="ORF">SAMN05216587_102361</name>
    <name evidence="15" type="ORF">SAMN05660648_00808</name>
</gene>
<dbReference type="InterPro" id="IPR036878">
    <property type="entry name" value="Glu_permease_IIB"/>
</dbReference>
<feature type="transmembrane region" description="Helical" evidence="12">
    <location>
        <begin position="65"/>
        <end position="93"/>
    </location>
</feature>
<evidence type="ECO:0000256" key="1">
    <source>
        <dbReference type="ARBA" id="ARBA00004651"/>
    </source>
</evidence>
<dbReference type="InterPro" id="IPR001996">
    <property type="entry name" value="PTS_IIB_1"/>
</dbReference>
<feature type="domain" description="PTS EIIC type-1" evidence="14">
    <location>
        <begin position="12"/>
        <end position="432"/>
    </location>
</feature>
<evidence type="ECO:0000256" key="11">
    <source>
        <dbReference type="PROSITE-ProRule" id="PRU00421"/>
    </source>
</evidence>
<dbReference type="PROSITE" id="PS51103">
    <property type="entry name" value="PTS_EIIC_TYPE_1"/>
    <property type="match status" value="1"/>
</dbReference>
<dbReference type="GO" id="GO:0008982">
    <property type="term" value="F:protein-N(PI)-phosphohistidine-sugar phosphotransferase activity"/>
    <property type="evidence" value="ECO:0007669"/>
    <property type="project" value="InterPro"/>
</dbReference>
<dbReference type="GO" id="GO:0090563">
    <property type="term" value="F:protein-phosphocysteine-sugar phosphotransferase activity"/>
    <property type="evidence" value="ECO:0007669"/>
    <property type="project" value="TreeGrafter"/>
</dbReference>
<evidence type="ECO:0000256" key="5">
    <source>
        <dbReference type="ARBA" id="ARBA00022679"/>
    </source>
</evidence>
<feature type="transmembrane region" description="Helical" evidence="12">
    <location>
        <begin position="25"/>
        <end position="45"/>
    </location>
</feature>
<evidence type="ECO:0000313" key="15">
    <source>
        <dbReference type="EMBL" id="SDZ83726.1"/>
    </source>
</evidence>
<name>A0A1K1QPZ6_SELRU</name>
<evidence type="ECO:0000256" key="8">
    <source>
        <dbReference type="ARBA" id="ARBA00022777"/>
    </source>
</evidence>
<evidence type="ECO:0000259" key="14">
    <source>
        <dbReference type="PROSITE" id="PS51103"/>
    </source>
</evidence>
<keyword evidence="10 12" id="KW-0472">Membrane</keyword>
<feature type="transmembrane region" description="Helical" evidence="12">
    <location>
        <begin position="399"/>
        <end position="420"/>
    </location>
</feature>
<feature type="domain" description="PTS EIIB type-1" evidence="13">
    <location>
        <begin position="451"/>
        <end position="528"/>
    </location>
</feature>
<keyword evidence="6" id="KW-0598">Phosphotransferase system</keyword>
<dbReference type="GO" id="GO:0009401">
    <property type="term" value="P:phosphoenolpyruvate-dependent sugar phosphotransferase system"/>
    <property type="evidence" value="ECO:0007669"/>
    <property type="project" value="UniProtKB-KW"/>
</dbReference>
<feature type="transmembrane region" description="Helical" evidence="12">
    <location>
        <begin position="282"/>
        <end position="307"/>
    </location>
</feature>
<dbReference type="GO" id="GO:0016301">
    <property type="term" value="F:kinase activity"/>
    <property type="evidence" value="ECO:0007669"/>
    <property type="project" value="UniProtKB-KW"/>
</dbReference>
<dbReference type="SUPFAM" id="SSF55604">
    <property type="entry name" value="Glucose permease domain IIB"/>
    <property type="match status" value="1"/>
</dbReference>
<evidence type="ECO:0000256" key="9">
    <source>
        <dbReference type="ARBA" id="ARBA00022989"/>
    </source>
</evidence>
<feature type="transmembrane region" description="Helical" evidence="12">
    <location>
        <begin position="182"/>
        <end position="202"/>
    </location>
</feature>
<comment type="subcellular location">
    <subcellularLocation>
        <location evidence="1">Cell membrane</location>
        <topology evidence="1">Multi-pass membrane protein</topology>
    </subcellularLocation>
</comment>
<keyword evidence="9 12" id="KW-1133">Transmembrane helix</keyword>
<protein>
    <submittedName>
        <fullName evidence="16">PTS system IIB component, Glc family /PTS system IIC component, Glc family</fullName>
    </submittedName>
    <submittedName>
        <fullName evidence="17">PTS system, maltose and glucose-specific IIC component</fullName>
    </submittedName>
</protein>
<dbReference type="PANTHER" id="PTHR30009">
    <property type="entry name" value="CYTOCHROME C-TYPE SYNTHESIS PROTEIN AND PTS TRANSMEMBRANE COMPONENT"/>
    <property type="match status" value="1"/>
</dbReference>
<keyword evidence="5" id="KW-0808">Transferase</keyword>
<feature type="transmembrane region" description="Helical" evidence="12">
    <location>
        <begin position="208"/>
        <end position="230"/>
    </location>
</feature>
<dbReference type="InterPro" id="IPR003352">
    <property type="entry name" value="PTS_EIIC"/>
</dbReference>
<evidence type="ECO:0000256" key="12">
    <source>
        <dbReference type="SAM" id="Phobius"/>
    </source>
</evidence>
<dbReference type="Proteomes" id="UP000183469">
    <property type="component" value="Unassembled WGS sequence"/>
</dbReference>
<dbReference type="AlphaFoldDB" id="A0A1K1QPZ6"/>
<evidence type="ECO:0000256" key="6">
    <source>
        <dbReference type="ARBA" id="ARBA00022683"/>
    </source>
</evidence>
<dbReference type="EMBL" id="FOJX01000002">
    <property type="protein sequence ID" value="SFA85660.1"/>
    <property type="molecule type" value="Genomic_DNA"/>
</dbReference>
<evidence type="ECO:0000256" key="4">
    <source>
        <dbReference type="ARBA" id="ARBA00022597"/>
    </source>
</evidence>
<dbReference type="OrthoDB" id="9764327at2"/>
<evidence type="ECO:0000256" key="10">
    <source>
        <dbReference type="ARBA" id="ARBA00023136"/>
    </source>
</evidence>
<feature type="transmembrane region" description="Helical" evidence="12">
    <location>
        <begin position="373"/>
        <end position="393"/>
    </location>
</feature>
<keyword evidence="8" id="KW-0418">Kinase</keyword>
<dbReference type="PROSITE" id="PS51098">
    <property type="entry name" value="PTS_EIIB_TYPE_1"/>
    <property type="match status" value="1"/>
</dbReference>
<sequence>MDLFAQNQGSNSSLFAKAQRFGKSFMLPIAVLPAAGILLGIGGALSNPNSVKAYPFLDIGWLQNVFTIMAAAGNVVFANLAILFAIGIAVGLARSDKGTAGLSAALALLVMNSTINAMLKITGTLAKDNLAGVGQGMALGIQTLETGVFGGVAVGIMTYLLHARFNKIELPQFLGFFGGSRFVPIVTSFSAIFLGVAMFVIWPHFQQLIFGMGGLVESTGYIGTLIYGFVLRMLGPFGLHHIFYLPFWTTALGGAEVIQGQLVEGTQRIFFAQLGDPNTTQYYIGISRFMSGRFITMMFGLLGACLAMYHTAKPEKKKLVGGLLLSAGLTSFLTGITEPIEFSFLFVAPMLYVLHAFFDGCAFMLAHILQITVGQTFSGGCIDLILFGILQGADKTNWIYIPMVGIPWFFLYYFSFKYLILKFDFKTLGREDEDEVVEAADIQKVAGHKDAERTELIINGLGGRANIVELDCCATRLRVTVKDGSKVSERMLKESGCRGVLQSGTGVQVIYGPQVTVIKNELEEVLSF</sequence>
<reference evidence="17" key="3">
    <citation type="submission" date="2016-11" db="EMBL/GenBank/DDBJ databases">
        <authorList>
            <person name="Jaros S."/>
            <person name="Januszkiewicz K."/>
            <person name="Wedrychowicz H."/>
        </authorList>
    </citation>
    <scope>NUCLEOTIDE SEQUENCE [LARGE SCALE GENOMIC DNA]</scope>
    <source>
        <strain evidence="17">C3</strain>
    </source>
</reference>
<keyword evidence="18" id="KW-1185">Reference proteome</keyword>
<dbReference type="Gene3D" id="3.30.1360.60">
    <property type="entry name" value="Glucose permease domain IIB"/>
    <property type="match status" value="1"/>
</dbReference>
<keyword evidence="7 12" id="KW-0812">Transmembrane</keyword>
<reference evidence="19 20" key="1">
    <citation type="submission" date="2016-10" db="EMBL/GenBank/DDBJ databases">
        <authorList>
            <person name="de Groot N.N."/>
        </authorList>
    </citation>
    <scope>NUCLEOTIDE SEQUENCE [LARGE SCALE GENOMIC DNA]</scope>
    <source>
        <strain evidence="15 19">DSM 2872</strain>
        <strain evidence="16 20">L14</strain>
    </source>
</reference>
<reference evidence="18" key="2">
    <citation type="submission" date="2016-11" db="EMBL/GenBank/DDBJ databases">
        <authorList>
            <person name="Varghese N."/>
            <person name="Submissions S."/>
        </authorList>
    </citation>
    <scope>NUCLEOTIDE SEQUENCE [LARGE SCALE GENOMIC DNA]</scope>
    <source>
        <strain evidence="18">C3</strain>
    </source>
</reference>